<evidence type="ECO:0000313" key="2">
    <source>
        <dbReference type="Proteomes" id="UP000499080"/>
    </source>
</evidence>
<organism evidence="1 2">
    <name type="scientific">Araneus ventricosus</name>
    <name type="common">Orbweaver spider</name>
    <name type="synonym">Epeira ventricosa</name>
    <dbReference type="NCBI Taxonomy" id="182803"/>
    <lineage>
        <taxon>Eukaryota</taxon>
        <taxon>Metazoa</taxon>
        <taxon>Ecdysozoa</taxon>
        <taxon>Arthropoda</taxon>
        <taxon>Chelicerata</taxon>
        <taxon>Arachnida</taxon>
        <taxon>Araneae</taxon>
        <taxon>Araneomorphae</taxon>
        <taxon>Entelegynae</taxon>
        <taxon>Araneoidea</taxon>
        <taxon>Araneidae</taxon>
        <taxon>Araneus</taxon>
    </lineage>
</organism>
<reference evidence="1 2" key="1">
    <citation type="journal article" date="2019" name="Sci. Rep.">
        <title>Orb-weaving spider Araneus ventricosus genome elucidates the spidroin gene catalogue.</title>
        <authorList>
            <person name="Kono N."/>
            <person name="Nakamura H."/>
            <person name="Ohtoshi R."/>
            <person name="Moran D.A.P."/>
            <person name="Shinohara A."/>
            <person name="Yoshida Y."/>
            <person name="Fujiwara M."/>
            <person name="Mori M."/>
            <person name="Tomita M."/>
            <person name="Arakawa K."/>
        </authorList>
    </citation>
    <scope>NUCLEOTIDE SEQUENCE [LARGE SCALE GENOMIC DNA]</scope>
</reference>
<name>A0A4Y2GZA0_ARAVE</name>
<proteinExistence type="predicted"/>
<dbReference type="EMBL" id="BGPR01001626">
    <property type="protein sequence ID" value="GBM58211.1"/>
    <property type="molecule type" value="Genomic_DNA"/>
</dbReference>
<dbReference type="Proteomes" id="UP000499080">
    <property type="component" value="Unassembled WGS sequence"/>
</dbReference>
<accession>A0A4Y2GZA0</accession>
<gene>
    <name evidence="1" type="ORF">AVEN_199699_1</name>
</gene>
<sequence>MRGRRISKQGLASPGGTIMVEVELPPPMIVRTSFAKGQAMASDGNYDSDLIARLIFTNPVTSTSMTGATPCEPCRSTILMTGPNAKFHSYSSLHF</sequence>
<keyword evidence="2" id="KW-1185">Reference proteome</keyword>
<protein>
    <submittedName>
        <fullName evidence="1">Uncharacterized protein</fullName>
    </submittedName>
</protein>
<evidence type="ECO:0000313" key="1">
    <source>
        <dbReference type="EMBL" id="GBM58211.1"/>
    </source>
</evidence>
<dbReference type="AlphaFoldDB" id="A0A4Y2GZA0"/>
<comment type="caution">
    <text evidence="1">The sequence shown here is derived from an EMBL/GenBank/DDBJ whole genome shotgun (WGS) entry which is preliminary data.</text>
</comment>